<keyword evidence="3" id="KW-1185">Reference proteome</keyword>
<evidence type="ECO:0000313" key="3">
    <source>
        <dbReference type="Proteomes" id="UP000243904"/>
    </source>
</evidence>
<keyword evidence="1" id="KW-0472">Membrane</keyword>
<protein>
    <submittedName>
        <fullName evidence="2">Uncharacterized protein</fullName>
    </submittedName>
</protein>
<organism evidence="2 3">
    <name type="scientific">Bradyrhizobium canariense</name>
    <dbReference type="NCBI Taxonomy" id="255045"/>
    <lineage>
        <taxon>Bacteria</taxon>
        <taxon>Pseudomonadati</taxon>
        <taxon>Pseudomonadota</taxon>
        <taxon>Alphaproteobacteria</taxon>
        <taxon>Hyphomicrobiales</taxon>
        <taxon>Nitrobacteraceae</taxon>
        <taxon>Bradyrhizobium</taxon>
    </lineage>
</organism>
<feature type="transmembrane region" description="Helical" evidence="1">
    <location>
        <begin position="120"/>
        <end position="138"/>
    </location>
</feature>
<accession>A0A1H1VEQ5</accession>
<keyword evidence="1" id="KW-1133">Transmembrane helix</keyword>
<dbReference type="AlphaFoldDB" id="A0A1H1VEQ5"/>
<gene>
    <name evidence="2" type="ORF">SAMN05444158_3373</name>
</gene>
<evidence type="ECO:0000256" key="1">
    <source>
        <dbReference type="SAM" id="Phobius"/>
    </source>
</evidence>
<reference evidence="3" key="1">
    <citation type="submission" date="2016-10" db="EMBL/GenBank/DDBJ databases">
        <authorList>
            <person name="Varghese N."/>
            <person name="Submissions S."/>
        </authorList>
    </citation>
    <scope>NUCLEOTIDE SEQUENCE [LARGE SCALE GENOMIC DNA]</scope>
    <source>
        <strain evidence="3">GAS369</strain>
    </source>
</reference>
<dbReference type="Proteomes" id="UP000243904">
    <property type="component" value="Chromosome I"/>
</dbReference>
<dbReference type="EMBL" id="LT629750">
    <property type="protein sequence ID" value="SDS83090.1"/>
    <property type="molecule type" value="Genomic_DNA"/>
</dbReference>
<name>A0A1H1VEQ5_9BRAD</name>
<keyword evidence="1" id="KW-0812">Transmembrane</keyword>
<evidence type="ECO:0000313" key="2">
    <source>
        <dbReference type="EMBL" id="SDS83090.1"/>
    </source>
</evidence>
<proteinExistence type="predicted"/>
<sequence>MAMMTCAIPGSMLAPEFENFLFASIGEDVNGMQVSVLSGLAQSDLDPWQEAAKLARLPGKTAIERLASLIEALPARAWTHPDARAIATRLIALLPHPLADNAASSQAPHNLGAMMSSRPWWIYVILMSFVLGSQFIVANHELPPTADRSIASSVGGAIPPHPPVNSVQ</sequence>